<evidence type="ECO:0000256" key="15">
    <source>
        <dbReference type="RuleBase" id="RU004335"/>
    </source>
</evidence>
<evidence type="ECO:0000256" key="3">
    <source>
        <dbReference type="ARBA" id="ARBA00008773"/>
    </source>
</evidence>
<dbReference type="Pfam" id="PF07983">
    <property type="entry name" value="X8"/>
    <property type="match status" value="1"/>
</dbReference>
<evidence type="ECO:0000313" key="19">
    <source>
        <dbReference type="Proteomes" id="UP001153076"/>
    </source>
</evidence>
<evidence type="ECO:0000256" key="4">
    <source>
        <dbReference type="ARBA" id="ARBA00012780"/>
    </source>
</evidence>
<feature type="domain" description="X8" evidence="17">
    <location>
        <begin position="360"/>
        <end position="445"/>
    </location>
</feature>
<feature type="signal peptide" evidence="16">
    <location>
        <begin position="1"/>
        <end position="22"/>
    </location>
</feature>
<evidence type="ECO:0000313" key="18">
    <source>
        <dbReference type="EMBL" id="KAJ8437154.1"/>
    </source>
</evidence>
<keyword evidence="13" id="KW-0449">Lipoprotein</keyword>
<dbReference type="AlphaFoldDB" id="A0A9Q1K627"/>
<proteinExistence type="inferred from homology"/>
<dbReference type="InterPro" id="IPR000490">
    <property type="entry name" value="Glyco_hydro_17"/>
</dbReference>
<organism evidence="18 19">
    <name type="scientific">Carnegiea gigantea</name>
    <dbReference type="NCBI Taxonomy" id="171969"/>
    <lineage>
        <taxon>Eukaryota</taxon>
        <taxon>Viridiplantae</taxon>
        <taxon>Streptophyta</taxon>
        <taxon>Embryophyta</taxon>
        <taxon>Tracheophyta</taxon>
        <taxon>Spermatophyta</taxon>
        <taxon>Magnoliopsida</taxon>
        <taxon>eudicotyledons</taxon>
        <taxon>Gunneridae</taxon>
        <taxon>Pentapetalae</taxon>
        <taxon>Caryophyllales</taxon>
        <taxon>Cactineae</taxon>
        <taxon>Cactaceae</taxon>
        <taxon>Cactoideae</taxon>
        <taxon>Echinocereeae</taxon>
        <taxon>Carnegiea</taxon>
    </lineage>
</organism>
<dbReference type="GO" id="GO:0005975">
    <property type="term" value="P:carbohydrate metabolic process"/>
    <property type="evidence" value="ECO:0007669"/>
    <property type="project" value="InterPro"/>
</dbReference>
<dbReference type="EMBL" id="JAKOGI010000316">
    <property type="protein sequence ID" value="KAJ8437154.1"/>
    <property type="molecule type" value="Genomic_DNA"/>
</dbReference>
<keyword evidence="12" id="KW-0325">Glycoprotein</keyword>
<evidence type="ECO:0000256" key="11">
    <source>
        <dbReference type="ARBA" id="ARBA00023157"/>
    </source>
</evidence>
<evidence type="ECO:0000256" key="16">
    <source>
        <dbReference type="SAM" id="SignalP"/>
    </source>
</evidence>
<evidence type="ECO:0000256" key="1">
    <source>
        <dbReference type="ARBA" id="ARBA00000382"/>
    </source>
</evidence>
<dbReference type="InterPro" id="IPR012946">
    <property type="entry name" value="X8"/>
</dbReference>
<dbReference type="GO" id="GO:0098552">
    <property type="term" value="C:side of membrane"/>
    <property type="evidence" value="ECO:0007669"/>
    <property type="project" value="UniProtKB-KW"/>
</dbReference>
<dbReference type="Pfam" id="PF00332">
    <property type="entry name" value="Glyco_hydro_17"/>
    <property type="match status" value="1"/>
</dbReference>
<dbReference type="GO" id="GO:0042973">
    <property type="term" value="F:glucan endo-1,3-beta-D-glucosidase activity"/>
    <property type="evidence" value="ECO:0007669"/>
    <property type="project" value="UniProtKB-EC"/>
</dbReference>
<name>A0A9Q1K627_9CARY</name>
<evidence type="ECO:0000256" key="13">
    <source>
        <dbReference type="ARBA" id="ARBA00023288"/>
    </source>
</evidence>
<dbReference type="SMART" id="SM00768">
    <property type="entry name" value="X8"/>
    <property type="match status" value="1"/>
</dbReference>
<evidence type="ECO:0000256" key="8">
    <source>
        <dbReference type="ARBA" id="ARBA00022801"/>
    </source>
</evidence>
<evidence type="ECO:0000256" key="12">
    <source>
        <dbReference type="ARBA" id="ARBA00023180"/>
    </source>
</evidence>
<dbReference type="GO" id="GO:0009506">
    <property type="term" value="C:plasmodesma"/>
    <property type="evidence" value="ECO:0007669"/>
    <property type="project" value="UniProtKB-ARBA"/>
</dbReference>
<dbReference type="EC" id="3.2.1.39" evidence="4"/>
<evidence type="ECO:0000256" key="7">
    <source>
        <dbReference type="ARBA" id="ARBA00022729"/>
    </source>
</evidence>
<dbReference type="Gene3D" id="1.20.58.1040">
    <property type="match status" value="1"/>
</dbReference>
<evidence type="ECO:0000256" key="10">
    <source>
        <dbReference type="ARBA" id="ARBA00023136"/>
    </source>
</evidence>
<keyword evidence="11" id="KW-1015">Disulfide bond</keyword>
<dbReference type="GO" id="GO:0006952">
    <property type="term" value="P:defense response"/>
    <property type="evidence" value="ECO:0007669"/>
    <property type="project" value="UniProtKB-KW"/>
</dbReference>
<dbReference type="InterPro" id="IPR017853">
    <property type="entry name" value="GH"/>
</dbReference>
<keyword evidence="10" id="KW-0472">Membrane</keyword>
<evidence type="ECO:0000256" key="14">
    <source>
        <dbReference type="ARBA" id="ARBA00023295"/>
    </source>
</evidence>
<keyword evidence="9" id="KW-0611">Plant defense</keyword>
<comment type="subcellular location">
    <subcellularLocation>
        <location evidence="2">Cell membrane</location>
        <topology evidence="2">Lipid-anchor</topology>
        <topology evidence="2">GPI-anchor</topology>
    </subcellularLocation>
</comment>
<dbReference type="SUPFAM" id="SSF51445">
    <property type="entry name" value="(Trans)glycosidases"/>
    <property type="match status" value="1"/>
</dbReference>
<dbReference type="FunFam" id="1.20.58.1040:FF:000001">
    <property type="entry name" value="Glucan endo-1,3-beta-glucosidase 4"/>
    <property type="match status" value="1"/>
</dbReference>
<comment type="catalytic activity">
    <reaction evidence="1">
        <text>Hydrolysis of (1-&gt;3)-beta-D-glucosidic linkages in (1-&gt;3)-beta-D-glucans.</text>
        <dbReference type="EC" id="3.2.1.39"/>
    </reaction>
</comment>
<dbReference type="FunFam" id="3.20.20.80:FF:000002">
    <property type="entry name" value="Glucan endo-1,3-beta-glucosidase 3"/>
    <property type="match status" value="1"/>
</dbReference>
<keyword evidence="19" id="KW-1185">Reference proteome</keyword>
<comment type="caution">
    <text evidence="18">The sequence shown here is derived from an EMBL/GenBank/DDBJ whole genome shotgun (WGS) entry which is preliminary data.</text>
</comment>
<evidence type="ECO:0000256" key="9">
    <source>
        <dbReference type="ARBA" id="ARBA00022821"/>
    </source>
</evidence>
<sequence length="543" mass="59307">MPNKWLLRVLLVLFGTFSGVLGAFIGIDIRTNVPNFPAASYVVALLKAHRITHVRLFDADARMIKALANTSIEVMVGVTNEEFLRIGQSTSASAEWINKNVAAYVPETNITAVAVGNEVLTTMPHAAHILVPAMQRLHLALVASNLNSKIKVSTPLSMDVISRPFPPSTAVFNSSWNVTMYMLLQFLKNTNSYFMLNAYPYYGYIQGDGIFPLEYALFEPLPSVKQIVDPNTLFHYDSMFDAMVDAVYYSIDAYTFSGIPVVVTETGWPWNGGANEPDATVKNAEAYINNMITRVLNNSGPPSQPNIPINTYIYELFNEDDWRGPVSEKKWGLFDTNGVAVYSVSSLGGYSDIPGNSTGVFCIAKEGVDPEKLRNGLNWACGEGHADCTAIQEGKPCYNPDTLEGHASYAYNDYYQRMHSVGGTCDFGGTATITTTDPSYSSCIFTGRSQSIRSSGTPFSSSKLAGHTTLRSLVSAPFSPSKLDGRTTLRSLVSAPFSSGKLAGHTTLRSLVTEPTVVPTLRPINNFDSTFCYPLLTLRPSLI</sequence>
<dbReference type="OrthoDB" id="941679at2759"/>
<evidence type="ECO:0000256" key="5">
    <source>
        <dbReference type="ARBA" id="ARBA00022475"/>
    </source>
</evidence>
<evidence type="ECO:0000256" key="2">
    <source>
        <dbReference type="ARBA" id="ARBA00004609"/>
    </source>
</evidence>
<protein>
    <recommendedName>
        <fullName evidence="4">glucan endo-1,3-beta-D-glucosidase</fullName>
        <ecNumber evidence="4">3.2.1.39</ecNumber>
    </recommendedName>
</protein>
<dbReference type="Proteomes" id="UP001153076">
    <property type="component" value="Unassembled WGS sequence"/>
</dbReference>
<keyword evidence="8" id="KW-0378">Hydrolase</keyword>
<dbReference type="PANTHER" id="PTHR32227">
    <property type="entry name" value="GLUCAN ENDO-1,3-BETA-GLUCOSIDASE BG1-RELATED-RELATED"/>
    <property type="match status" value="1"/>
</dbReference>
<reference evidence="18" key="1">
    <citation type="submission" date="2022-04" db="EMBL/GenBank/DDBJ databases">
        <title>Carnegiea gigantea Genome sequencing and assembly v2.</title>
        <authorList>
            <person name="Copetti D."/>
            <person name="Sanderson M.J."/>
            <person name="Burquez A."/>
            <person name="Wojciechowski M.F."/>
        </authorList>
    </citation>
    <scope>NUCLEOTIDE SEQUENCE</scope>
    <source>
        <strain evidence="18">SGP5-SGP5p</strain>
        <tissue evidence="18">Aerial part</tissue>
    </source>
</reference>
<dbReference type="GO" id="GO:0005886">
    <property type="term" value="C:plasma membrane"/>
    <property type="evidence" value="ECO:0007669"/>
    <property type="project" value="UniProtKB-SubCell"/>
</dbReference>
<dbReference type="Gene3D" id="3.20.20.80">
    <property type="entry name" value="Glycosidases"/>
    <property type="match status" value="1"/>
</dbReference>
<accession>A0A9Q1K627</accession>
<keyword evidence="7 16" id="KW-0732">Signal</keyword>
<gene>
    <name evidence="18" type="ORF">Cgig2_016897</name>
</gene>
<dbReference type="InterPro" id="IPR044965">
    <property type="entry name" value="Glyco_hydro_17_plant"/>
</dbReference>
<comment type="similarity">
    <text evidence="3 15">Belongs to the glycosyl hydrolase 17 family.</text>
</comment>
<evidence type="ECO:0000256" key="6">
    <source>
        <dbReference type="ARBA" id="ARBA00022622"/>
    </source>
</evidence>
<keyword evidence="5" id="KW-1003">Cell membrane</keyword>
<keyword evidence="6" id="KW-0336">GPI-anchor</keyword>
<evidence type="ECO:0000259" key="17">
    <source>
        <dbReference type="SMART" id="SM00768"/>
    </source>
</evidence>
<feature type="chain" id="PRO_5040490972" description="glucan endo-1,3-beta-D-glucosidase" evidence="16">
    <location>
        <begin position="23"/>
        <end position="543"/>
    </location>
</feature>
<keyword evidence="14" id="KW-0326">Glycosidase</keyword>